<reference evidence="1 2" key="1">
    <citation type="journal article" date="2019" name="Emerg. Microbes Infect.">
        <title>Comprehensive subspecies identification of 175 nontuberculous mycobacteria species based on 7547 genomic profiles.</title>
        <authorList>
            <person name="Matsumoto Y."/>
            <person name="Kinjo T."/>
            <person name="Motooka D."/>
            <person name="Nabeya D."/>
            <person name="Jung N."/>
            <person name="Uechi K."/>
            <person name="Horii T."/>
            <person name="Iida T."/>
            <person name="Fujita J."/>
            <person name="Nakamura S."/>
        </authorList>
    </citation>
    <scope>NUCLEOTIDE SEQUENCE [LARGE SCALE GENOMIC DNA]</scope>
    <source>
        <strain evidence="1 2">JCM 17899</strain>
    </source>
</reference>
<gene>
    <name evidence="1" type="ORF">MSEDJ_43520</name>
</gene>
<dbReference type="RefSeq" id="WP_163799610.1">
    <property type="nucleotide sequence ID" value="NZ_AP022588.1"/>
</dbReference>
<sequence length="223" mass="23417">MTTTLEYAPGRHADVFAEHERPTVLLWHGMQTDSRGAVGPLAERIAGHGLCVVAADWDSHAEDGGRSDLLASVEFAQHRAQEGLILVGWSMGGLAAAGVTLEASRLGVHLVHTVCLAGAFGARDPISGGPLKRTPLGAGAGTPFTLLHGTADDVVPAEVSRAFAARLHELDWPVEVVELDTDHGAIAGAVYDPRADRYEPATDDESLRVATDVAARIAAVVRL</sequence>
<dbReference type="EMBL" id="AP022588">
    <property type="protein sequence ID" value="BBY30256.1"/>
    <property type="molecule type" value="Genomic_DNA"/>
</dbReference>
<name>A0A7I7QWH4_9MYCO</name>
<dbReference type="SUPFAM" id="SSF53474">
    <property type="entry name" value="alpha/beta-Hydrolases"/>
    <property type="match status" value="1"/>
</dbReference>
<dbReference type="Gene3D" id="3.40.50.1820">
    <property type="entry name" value="alpha/beta hydrolase"/>
    <property type="match status" value="1"/>
</dbReference>
<accession>A0A7I7QWH4</accession>
<evidence type="ECO:0008006" key="3">
    <source>
        <dbReference type="Google" id="ProtNLM"/>
    </source>
</evidence>
<dbReference type="Proteomes" id="UP000467193">
    <property type="component" value="Chromosome"/>
</dbReference>
<protein>
    <recommendedName>
        <fullName evidence="3">Esterase</fullName>
    </recommendedName>
</protein>
<evidence type="ECO:0000313" key="1">
    <source>
        <dbReference type="EMBL" id="BBY30256.1"/>
    </source>
</evidence>
<evidence type="ECO:0000313" key="2">
    <source>
        <dbReference type="Proteomes" id="UP000467193"/>
    </source>
</evidence>
<organism evidence="1 2">
    <name type="scientific">Mycolicibacterium sediminis</name>
    <dbReference type="NCBI Taxonomy" id="1286180"/>
    <lineage>
        <taxon>Bacteria</taxon>
        <taxon>Bacillati</taxon>
        <taxon>Actinomycetota</taxon>
        <taxon>Actinomycetes</taxon>
        <taxon>Mycobacteriales</taxon>
        <taxon>Mycobacteriaceae</taxon>
        <taxon>Mycolicibacterium</taxon>
    </lineage>
</organism>
<dbReference type="InterPro" id="IPR029058">
    <property type="entry name" value="AB_hydrolase_fold"/>
</dbReference>
<proteinExistence type="predicted"/>
<dbReference type="AlphaFoldDB" id="A0A7I7QWH4"/>
<dbReference type="KEGG" id="msei:MSEDJ_43520"/>
<keyword evidence="2" id="KW-1185">Reference proteome</keyword>